<dbReference type="GO" id="GO:0004888">
    <property type="term" value="F:transmembrane signaling receptor activity"/>
    <property type="evidence" value="ECO:0007669"/>
    <property type="project" value="InterPro"/>
</dbReference>
<dbReference type="GO" id="GO:0005886">
    <property type="term" value="C:plasma membrane"/>
    <property type="evidence" value="ECO:0007669"/>
    <property type="project" value="TreeGrafter"/>
</dbReference>
<feature type="domain" description="HAMP" evidence="6">
    <location>
        <begin position="212"/>
        <end position="264"/>
    </location>
</feature>
<keyword evidence="4" id="KW-0472">Membrane</keyword>
<evidence type="ECO:0000256" key="4">
    <source>
        <dbReference type="SAM" id="Phobius"/>
    </source>
</evidence>
<dbReference type="InterPro" id="IPR004089">
    <property type="entry name" value="MCPsignal_dom"/>
</dbReference>
<sequence>MKWFINLRMSKKLILGFAFIALISGCMGGYGIYSLKQANSLDTELYNNMTVPISEIGELGTIFQTMRVDIRDLINAQSQDVVEAKSKEISEIRSNIDKLQNSIQKTIVTEEVRRQFDIFVKARDAYGPELDKVLALAKAGKKEEAIIKNNENAQLGQAEEKAIRDLTAAKINAAKQKIDLNTTNINTTISLMLTVIVIVIIASILIGFYISRLITKPVQKVANMIGEMGKGHFGERLNIETMDEIGQMAKTIDAFAEDLQTNVIGNINKIAQGDVNFEVLVKDEKDEVSPALNKAAENIRTLVEDANMLSKAASEGKLNTRADAAKHSGDFRKIVEGVNELIEAMVKPIQEVNRIMSGISNGNLEVRVEGDYKGEFGVLAKAVNTTGESLSVIVGEIDQIIGEISKGNLVIENIKEFDGSFKSISVSLNRIVDSLNEVLGEINSASEQVYSGASQVSDASQALSRGATEQASSIEELTSSITEVAAQTRENATNANQAKELALKVKTNAEEGNEHMSEMLKSMGEINESSANISKIIKVIDEIAFQTNILALNAAVEAARAGQHGKGFAVVAEEVRNLAARSANAAKETTTLIEGSIIKAEKGTEIANNTAKALYEIVDGVSKAATLVTEIAAASEEQASGLTQINIGIEQVSRVVQTNSATAEESAAASEELSSQSELLKDMVANFKLKNSSSENNIMNLKSSNRNIAYNAKNKNVHKESAATLNKLQIDLSDSEFGKY</sequence>
<dbReference type="Pfam" id="PF00015">
    <property type="entry name" value="MCPsignal"/>
    <property type="match status" value="1"/>
</dbReference>
<dbReference type="RefSeq" id="WP_015393688.1">
    <property type="nucleotide sequence ID" value="NC_020291.1"/>
</dbReference>
<dbReference type="InterPro" id="IPR051310">
    <property type="entry name" value="MCP_chemotaxis"/>
</dbReference>
<dbReference type="PROSITE" id="PS50885">
    <property type="entry name" value="HAMP"/>
    <property type="match status" value="2"/>
</dbReference>
<dbReference type="EMBL" id="CP004121">
    <property type="protein sequence ID" value="AGF57372.1"/>
    <property type="molecule type" value="Genomic_DNA"/>
</dbReference>
<dbReference type="GO" id="GO:0007165">
    <property type="term" value="P:signal transduction"/>
    <property type="evidence" value="ECO:0007669"/>
    <property type="project" value="UniProtKB-KW"/>
</dbReference>
<dbReference type="Pfam" id="PF18947">
    <property type="entry name" value="HAMP_2"/>
    <property type="match status" value="1"/>
</dbReference>
<dbReference type="Gene3D" id="1.10.287.950">
    <property type="entry name" value="Methyl-accepting chemotaxis protein"/>
    <property type="match status" value="1"/>
</dbReference>
<dbReference type="FunFam" id="1.10.287.950:FF:000001">
    <property type="entry name" value="Methyl-accepting chemotaxis sensory transducer"/>
    <property type="match status" value="1"/>
</dbReference>
<dbReference type="InterPro" id="IPR004090">
    <property type="entry name" value="Chemotax_Me-accpt_rcpt"/>
</dbReference>
<protein>
    <submittedName>
        <fullName evidence="7">Methyl-accepting chemotaxis protein</fullName>
    </submittedName>
</protein>
<feature type="domain" description="Methyl-accepting transducer" evidence="5">
    <location>
        <begin position="445"/>
        <end position="674"/>
    </location>
</feature>
<proteinExistence type="inferred from homology"/>
<dbReference type="STRING" id="36745.CLSAP_33890"/>
<dbReference type="InterPro" id="IPR003660">
    <property type="entry name" value="HAMP_dom"/>
</dbReference>
<dbReference type="SUPFAM" id="SSF158472">
    <property type="entry name" value="HAMP domain-like"/>
    <property type="match status" value="1"/>
</dbReference>
<dbReference type="HOGENOM" id="CLU_000445_107_27_9"/>
<dbReference type="PROSITE" id="PS51257">
    <property type="entry name" value="PROKAR_LIPOPROTEIN"/>
    <property type="match status" value="1"/>
</dbReference>
<dbReference type="PATRIC" id="fig|931276.5.peg.3637"/>
<dbReference type="PANTHER" id="PTHR43531:SF11">
    <property type="entry name" value="METHYL-ACCEPTING CHEMOTAXIS PROTEIN 3"/>
    <property type="match status" value="1"/>
</dbReference>
<dbReference type="InterPro" id="IPR024478">
    <property type="entry name" value="HlyB_4HB_MCP"/>
</dbReference>
<evidence type="ECO:0000256" key="2">
    <source>
        <dbReference type="ARBA" id="ARBA00029447"/>
    </source>
</evidence>
<dbReference type="CDD" id="cd06225">
    <property type="entry name" value="HAMP"/>
    <property type="match status" value="2"/>
</dbReference>
<dbReference type="KEGG" id="csr:Cspa_c36110"/>
<dbReference type="Gene3D" id="1.20.120.1530">
    <property type="match status" value="1"/>
</dbReference>
<dbReference type="InterPro" id="IPR047347">
    <property type="entry name" value="YvaQ-like_sensor"/>
</dbReference>
<evidence type="ECO:0000259" key="5">
    <source>
        <dbReference type="PROSITE" id="PS50111"/>
    </source>
</evidence>
<dbReference type="SMART" id="SM00304">
    <property type="entry name" value="HAMP"/>
    <property type="match status" value="2"/>
</dbReference>
<keyword evidence="8" id="KW-1185">Reference proteome</keyword>
<dbReference type="CDD" id="cd19411">
    <property type="entry name" value="MCP2201-like_sensor"/>
    <property type="match status" value="1"/>
</dbReference>
<dbReference type="CDD" id="cd11386">
    <property type="entry name" value="MCP_signal"/>
    <property type="match status" value="1"/>
</dbReference>
<dbReference type="Pfam" id="PF12729">
    <property type="entry name" value="4HB_MCP_1"/>
    <property type="match status" value="1"/>
</dbReference>
<evidence type="ECO:0000313" key="7">
    <source>
        <dbReference type="EMBL" id="AGF57372.1"/>
    </source>
</evidence>
<dbReference type="GO" id="GO:0006935">
    <property type="term" value="P:chemotaxis"/>
    <property type="evidence" value="ECO:0007669"/>
    <property type="project" value="InterPro"/>
</dbReference>
<dbReference type="eggNOG" id="COG0840">
    <property type="taxonomic scope" value="Bacteria"/>
</dbReference>
<evidence type="ECO:0000313" key="8">
    <source>
        <dbReference type="Proteomes" id="UP000011728"/>
    </source>
</evidence>
<dbReference type="PANTHER" id="PTHR43531">
    <property type="entry name" value="PROTEIN ICFG"/>
    <property type="match status" value="1"/>
</dbReference>
<keyword evidence="3" id="KW-0807">Transducer</keyword>
<comment type="similarity">
    <text evidence="2">Belongs to the methyl-accepting chemotaxis (MCP) protein family.</text>
</comment>
<dbReference type="Proteomes" id="UP000011728">
    <property type="component" value="Chromosome"/>
</dbReference>
<evidence type="ECO:0000259" key="6">
    <source>
        <dbReference type="PROSITE" id="PS50885"/>
    </source>
</evidence>
<dbReference type="OrthoDB" id="9814363at2"/>
<dbReference type="AlphaFoldDB" id="M1N1L3"/>
<feature type="domain" description="HAMP" evidence="6">
    <location>
        <begin position="343"/>
        <end position="395"/>
    </location>
</feature>
<evidence type="ECO:0000256" key="3">
    <source>
        <dbReference type="PROSITE-ProRule" id="PRU00284"/>
    </source>
</evidence>
<keyword evidence="4" id="KW-1133">Transmembrane helix</keyword>
<keyword evidence="4" id="KW-0812">Transmembrane</keyword>
<organism evidence="7 8">
    <name type="scientific">Clostridium saccharoperbutylacetonicum N1-4(HMT)</name>
    <dbReference type="NCBI Taxonomy" id="931276"/>
    <lineage>
        <taxon>Bacteria</taxon>
        <taxon>Bacillati</taxon>
        <taxon>Bacillota</taxon>
        <taxon>Clostridia</taxon>
        <taxon>Eubacteriales</taxon>
        <taxon>Clostridiaceae</taxon>
        <taxon>Clostridium</taxon>
    </lineage>
</organism>
<reference evidence="7 8" key="1">
    <citation type="submission" date="2013-02" db="EMBL/GenBank/DDBJ databases">
        <title>Genome sequence of Clostridium saccharoperbutylacetonicum N1-4(HMT).</title>
        <authorList>
            <person name="Poehlein A."/>
            <person name="Daniel R."/>
        </authorList>
    </citation>
    <scope>NUCLEOTIDE SEQUENCE [LARGE SCALE GENOMIC DNA]</scope>
    <source>
        <strain evidence="8">N1-4(HMT)</strain>
    </source>
</reference>
<keyword evidence="1" id="KW-0145">Chemotaxis</keyword>
<dbReference type="SMART" id="SM00283">
    <property type="entry name" value="MA"/>
    <property type="match status" value="1"/>
</dbReference>
<gene>
    <name evidence="7" type="ORF">Cspa_c36110</name>
</gene>
<dbReference type="SUPFAM" id="SSF58104">
    <property type="entry name" value="Methyl-accepting chemotaxis protein (MCP) signaling domain"/>
    <property type="match status" value="2"/>
</dbReference>
<accession>M1N1L3</accession>
<dbReference type="PROSITE" id="PS50111">
    <property type="entry name" value="CHEMOTAXIS_TRANSDUC_2"/>
    <property type="match status" value="1"/>
</dbReference>
<dbReference type="PRINTS" id="PR00260">
    <property type="entry name" value="CHEMTRNSDUCR"/>
</dbReference>
<evidence type="ECO:0000256" key="1">
    <source>
        <dbReference type="ARBA" id="ARBA00022500"/>
    </source>
</evidence>
<name>M1N1L3_9CLOT</name>
<dbReference type="Pfam" id="PF00672">
    <property type="entry name" value="HAMP"/>
    <property type="match status" value="1"/>
</dbReference>
<feature type="transmembrane region" description="Helical" evidence="4">
    <location>
        <begin position="189"/>
        <end position="210"/>
    </location>
</feature>